<feature type="transmembrane region" description="Helical" evidence="4">
    <location>
        <begin position="88"/>
        <end position="106"/>
    </location>
</feature>
<evidence type="ECO:0000256" key="4">
    <source>
        <dbReference type="SAM" id="Phobius"/>
    </source>
</evidence>
<proteinExistence type="inferred from homology"/>
<feature type="transmembrane region" description="Helical" evidence="4">
    <location>
        <begin position="57"/>
        <end position="76"/>
    </location>
</feature>
<name>A0A1D1UZ95_RAMVA</name>
<reference evidence="5 6" key="1">
    <citation type="journal article" date="2016" name="Nat. Commun.">
        <title>Extremotolerant tardigrade genome and improved radiotolerance of human cultured cells by tardigrade-unique protein.</title>
        <authorList>
            <person name="Hashimoto T."/>
            <person name="Horikawa D.D."/>
            <person name="Saito Y."/>
            <person name="Kuwahara H."/>
            <person name="Kozuka-Hata H."/>
            <person name="Shin-I T."/>
            <person name="Minakuchi Y."/>
            <person name="Ohishi K."/>
            <person name="Motoyama A."/>
            <person name="Aizu T."/>
            <person name="Enomoto A."/>
            <person name="Kondo K."/>
            <person name="Tanaka S."/>
            <person name="Hara Y."/>
            <person name="Koshikawa S."/>
            <person name="Sagara H."/>
            <person name="Miura T."/>
            <person name="Yokobori S."/>
            <person name="Miyagawa K."/>
            <person name="Suzuki Y."/>
            <person name="Kubo T."/>
            <person name="Oyama M."/>
            <person name="Kohara Y."/>
            <person name="Fujiyama A."/>
            <person name="Arakawa K."/>
            <person name="Katayama T."/>
            <person name="Toyoda A."/>
            <person name="Kunieda T."/>
        </authorList>
    </citation>
    <scope>NUCLEOTIDE SEQUENCE [LARGE SCALE GENOMIC DNA]</scope>
    <source>
        <strain evidence="5 6">YOKOZUNA-1</strain>
    </source>
</reference>
<dbReference type="Proteomes" id="UP000186922">
    <property type="component" value="Unassembled WGS sequence"/>
</dbReference>
<dbReference type="OrthoDB" id="10518506at2759"/>
<feature type="transmembrane region" description="Helical" evidence="4">
    <location>
        <begin position="171"/>
        <end position="189"/>
    </location>
</feature>
<evidence type="ECO:0000313" key="5">
    <source>
        <dbReference type="EMBL" id="GAU93725.1"/>
    </source>
</evidence>
<sequence length="417" mass="45824">MAHVMGKPLVSHFSEEQLQNLLCSTHTFKDASWINRFVFRPYWKWMLEAIPLNTPPTCLLGLNFSLNILALFLLIAKNDISSASSTLPWLYFVCSVLYFAAFTLAGTDAAGRYLRRENGEIQTAREPQATSNSAPSPYASAEYIDRVLDSVIISIKVLFLFHVLGVGGENLSYSAAFAMLVLVTGCFLVQQWEGFVTGVYYSSFFLDSFDVTVFLAFLLKSYFGGSLTWSSLENFGVFGTSISAARLVSSLFVAGGCLSSFKCICRTLKNSPNGLQTVPFLSLLTLIVSQATWLLFPGVPNVFLFLCWSTGVIASNITTEIIFGRMTQSSSIRLNVFSILAAAFAIFNLLGLLGSSVGQRKAWIVFSSFVTVCHTVTTVRAARDMITHLLLAVISCFFGHAGAIFAPVWNQLKKKAK</sequence>
<feature type="transmembrane region" description="Helical" evidence="4">
    <location>
        <begin position="335"/>
        <end position="357"/>
    </location>
</feature>
<dbReference type="AlphaFoldDB" id="A0A1D1UZ95"/>
<dbReference type="GO" id="GO:0004307">
    <property type="term" value="F:ethanolaminephosphotransferase activity"/>
    <property type="evidence" value="ECO:0007669"/>
    <property type="project" value="TreeGrafter"/>
</dbReference>
<dbReference type="GO" id="GO:0006646">
    <property type="term" value="P:phosphatidylethanolamine biosynthetic process"/>
    <property type="evidence" value="ECO:0007669"/>
    <property type="project" value="TreeGrafter"/>
</dbReference>
<gene>
    <name evidence="5" type="primary">RvY_05619-1</name>
    <name evidence="5" type="synonym">RvY_05619.1</name>
    <name evidence="5" type="ORF">RvY_05619</name>
</gene>
<dbReference type="GO" id="GO:0005794">
    <property type="term" value="C:Golgi apparatus"/>
    <property type="evidence" value="ECO:0007669"/>
    <property type="project" value="TreeGrafter"/>
</dbReference>
<dbReference type="GO" id="GO:0005789">
    <property type="term" value="C:endoplasmic reticulum membrane"/>
    <property type="evidence" value="ECO:0007669"/>
    <property type="project" value="TreeGrafter"/>
</dbReference>
<evidence type="ECO:0000256" key="3">
    <source>
        <dbReference type="ARBA" id="ARBA00023136"/>
    </source>
</evidence>
<keyword evidence="4" id="KW-1133">Transmembrane helix</keyword>
<keyword evidence="3 4" id="KW-0472">Membrane</keyword>
<accession>A0A1D1UZ95</accession>
<feature type="transmembrane region" description="Helical" evidence="4">
    <location>
        <begin position="363"/>
        <end position="382"/>
    </location>
</feature>
<feature type="transmembrane region" description="Helical" evidence="4">
    <location>
        <begin position="302"/>
        <end position="323"/>
    </location>
</feature>
<comment type="subcellular location">
    <subcellularLocation>
        <location evidence="1">Membrane</location>
    </subcellularLocation>
</comment>
<evidence type="ECO:0000256" key="1">
    <source>
        <dbReference type="ARBA" id="ARBA00004370"/>
    </source>
</evidence>
<feature type="transmembrane region" description="Helical" evidence="4">
    <location>
        <begin position="389"/>
        <end position="409"/>
    </location>
</feature>
<dbReference type="PANTHER" id="PTHR10414:SF71">
    <property type="entry name" value="FI05338P"/>
    <property type="match status" value="1"/>
</dbReference>
<comment type="similarity">
    <text evidence="2">Belongs to the CDP-alcohol phosphatidyltransferase class-I family.</text>
</comment>
<protein>
    <submittedName>
        <fullName evidence="5">Uncharacterized protein</fullName>
    </submittedName>
</protein>
<keyword evidence="6" id="KW-1185">Reference proteome</keyword>
<comment type="caution">
    <text evidence="5">The sequence shown here is derived from an EMBL/GenBank/DDBJ whole genome shotgun (WGS) entry which is preliminary data.</text>
</comment>
<organism evidence="5 6">
    <name type="scientific">Ramazzottius varieornatus</name>
    <name type="common">Water bear</name>
    <name type="synonym">Tardigrade</name>
    <dbReference type="NCBI Taxonomy" id="947166"/>
    <lineage>
        <taxon>Eukaryota</taxon>
        <taxon>Metazoa</taxon>
        <taxon>Ecdysozoa</taxon>
        <taxon>Tardigrada</taxon>
        <taxon>Eutardigrada</taxon>
        <taxon>Parachela</taxon>
        <taxon>Hypsibioidea</taxon>
        <taxon>Ramazzottiidae</taxon>
        <taxon>Ramazzottius</taxon>
    </lineage>
</organism>
<dbReference type="EMBL" id="BDGG01000002">
    <property type="protein sequence ID" value="GAU93725.1"/>
    <property type="molecule type" value="Genomic_DNA"/>
</dbReference>
<feature type="transmembrane region" description="Helical" evidence="4">
    <location>
        <begin position="243"/>
        <end position="265"/>
    </location>
</feature>
<dbReference type="InterPro" id="IPR014472">
    <property type="entry name" value="CHOPT"/>
</dbReference>
<evidence type="ECO:0000313" key="6">
    <source>
        <dbReference type="Proteomes" id="UP000186922"/>
    </source>
</evidence>
<evidence type="ECO:0000256" key="2">
    <source>
        <dbReference type="ARBA" id="ARBA00010441"/>
    </source>
</evidence>
<keyword evidence="4" id="KW-0812">Transmembrane</keyword>
<feature type="transmembrane region" description="Helical" evidence="4">
    <location>
        <begin position="277"/>
        <end position="296"/>
    </location>
</feature>
<dbReference type="STRING" id="947166.A0A1D1UZ95"/>
<dbReference type="PANTHER" id="PTHR10414">
    <property type="entry name" value="ETHANOLAMINEPHOSPHOTRANSFERASE"/>
    <property type="match status" value="1"/>
</dbReference>
<feature type="transmembrane region" description="Helical" evidence="4">
    <location>
        <begin position="201"/>
        <end position="223"/>
    </location>
</feature>